<evidence type="ECO:0000313" key="3">
    <source>
        <dbReference type="Proteomes" id="UP000595857"/>
    </source>
</evidence>
<accession>A0ABX7C548</accession>
<name>A0ABX7C548_9HYPH</name>
<dbReference type="SUPFAM" id="SSF81301">
    <property type="entry name" value="Nucleotidyltransferase"/>
    <property type="match status" value="1"/>
</dbReference>
<dbReference type="Pfam" id="PF18144">
    <property type="entry name" value="SMODS"/>
    <property type="match status" value="1"/>
</dbReference>
<evidence type="ECO:0000256" key="1">
    <source>
        <dbReference type="ARBA" id="ARBA00023118"/>
    </source>
</evidence>
<dbReference type="CDD" id="cd05400">
    <property type="entry name" value="NT_2-5OAS_ClassI-CCAase"/>
    <property type="match status" value="1"/>
</dbReference>
<reference evidence="2 3" key="1">
    <citation type="submission" date="2021-01" db="EMBL/GenBank/DDBJ databases">
        <title>Genome seq and assembly of Devosia sp. LEGU1.</title>
        <authorList>
            <person name="Chhetri G."/>
        </authorList>
    </citation>
    <scope>NUCLEOTIDE SEQUENCE [LARGE SCALE GENOMIC DNA]</scope>
    <source>
        <strain evidence="2 3">LEGU1</strain>
    </source>
</reference>
<dbReference type="EMBL" id="CP068046">
    <property type="protein sequence ID" value="QQR39201.1"/>
    <property type="molecule type" value="Genomic_DNA"/>
</dbReference>
<dbReference type="Proteomes" id="UP000595857">
    <property type="component" value="Chromosome"/>
</dbReference>
<organism evidence="2 3">
    <name type="scientific">Devosia rhizoryzae</name>
    <dbReference type="NCBI Taxonomy" id="2774137"/>
    <lineage>
        <taxon>Bacteria</taxon>
        <taxon>Pseudomonadati</taxon>
        <taxon>Pseudomonadota</taxon>
        <taxon>Alphaproteobacteria</taxon>
        <taxon>Hyphomicrobiales</taxon>
        <taxon>Devosiaceae</taxon>
        <taxon>Devosia</taxon>
    </lineage>
</organism>
<keyword evidence="3" id="KW-1185">Reference proteome</keyword>
<dbReference type="Gene3D" id="3.30.460.10">
    <property type="entry name" value="Beta Polymerase, domain 2"/>
    <property type="match status" value="1"/>
</dbReference>
<evidence type="ECO:0000313" key="2">
    <source>
        <dbReference type="EMBL" id="QQR39201.1"/>
    </source>
</evidence>
<proteinExistence type="predicted"/>
<dbReference type="InterPro" id="IPR006116">
    <property type="entry name" value="NT_2-5OAS_ClassI-CCAase"/>
</dbReference>
<sequence length="293" mass="33465">MGVADDFSRFKDQYNIDQEMMTSISRRYKRITRQLNKDFRGIDSETANSLYVGSYGRDTAAQGVSDLDVGYLLPPALYAKFNAYATNGQSALLQAVRNSVRNTYPTSEISGDGQVVVINFQDGVKFEILPAFVNTIDTWTYPNSNNGGSWKACNPRAEIEAIRLRSLATNRNLKHLCRMMRVWRDYNDVPMSGALIDTLAYQFIENWEYRDKAFLYHDYMARDFLKYMSDQSRAQTYWRMPGSGSYVATKGNFQSKALTDYNISLAACSLQQDSEGPQRRAKWRSVFGPKFLA</sequence>
<keyword evidence="1" id="KW-0051">Antiviral defense</keyword>
<gene>
    <name evidence="2" type="ORF">JI748_15970</name>
</gene>
<dbReference type="InterPro" id="IPR043519">
    <property type="entry name" value="NT_sf"/>
</dbReference>
<protein>
    <submittedName>
        <fullName evidence="2">Nucleotidyltransferase</fullName>
    </submittedName>
</protein>
<dbReference type="RefSeq" id="WP_201632951.1">
    <property type="nucleotide sequence ID" value="NZ_CP068046.1"/>
</dbReference>